<reference evidence="1 2" key="1">
    <citation type="submission" date="2015-01" db="EMBL/GenBank/DDBJ databases">
        <authorList>
            <person name="Xiang T."/>
            <person name="Song Y."/>
            <person name="Huang L."/>
            <person name="Wang B."/>
            <person name="Wu P."/>
        </authorList>
    </citation>
    <scope>NUCLEOTIDE SEQUENCE [LARGE SCALE GENOMIC DNA]</scope>
    <source>
        <strain evidence="1 2">CcD93</strain>
    </source>
</reference>
<protein>
    <recommendedName>
        <fullName evidence="3">Toxin-antitoxin system, antitoxin component, ribbon-helix-helix domain protein</fullName>
    </recommendedName>
</protein>
<dbReference type="RefSeq" id="WP_042006326.1">
    <property type="nucleotide sequence ID" value="NZ_CDOL01000089.1"/>
</dbReference>
<dbReference type="AlphaFoldDB" id="A0A0B7INR7"/>
<evidence type="ECO:0008006" key="3">
    <source>
        <dbReference type="Google" id="ProtNLM"/>
    </source>
</evidence>
<dbReference type="Proteomes" id="UP000038200">
    <property type="component" value="Unassembled WGS sequence"/>
</dbReference>
<sequence length="73" mass="8518">MNTHTIQFKKALSFEQYQMAVRVLEAIGLEVYDETRLTEKQKENILRGIKQAEKGETKSYLEVREKARKICGV</sequence>
<accession>A0A0B7INR7</accession>
<dbReference type="OrthoDB" id="1149671at2"/>
<name>A0A0B7INR7_9FLAO</name>
<dbReference type="EMBL" id="CDOL01000089">
    <property type="protein sequence ID" value="CEN51652.1"/>
    <property type="molecule type" value="Genomic_DNA"/>
</dbReference>
<dbReference type="GeneID" id="97264755"/>
<evidence type="ECO:0000313" key="2">
    <source>
        <dbReference type="Proteomes" id="UP000038200"/>
    </source>
</evidence>
<gene>
    <name evidence="1" type="ORF">CCAND93_1790002</name>
</gene>
<proteinExistence type="predicted"/>
<organism evidence="1 2">
    <name type="scientific">Capnocytophaga canis</name>
    <dbReference type="NCBI Taxonomy" id="1848903"/>
    <lineage>
        <taxon>Bacteria</taxon>
        <taxon>Pseudomonadati</taxon>
        <taxon>Bacteroidota</taxon>
        <taxon>Flavobacteriia</taxon>
        <taxon>Flavobacteriales</taxon>
        <taxon>Flavobacteriaceae</taxon>
        <taxon>Capnocytophaga</taxon>
    </lineage>
</organism>
<evidence type="ECO:0000313" key="1">
    <source>
        <dbReference type="EMBL" id="CEN51652.1"/>
    </source>
</evidence>